<dbReference type="OrthoDB" id="659408at2"/>
<sequence length="217" mass="24330">MPKVFLIAGLGADKRLFKNIRIPEGYEVVYADWLEPNLTDTLAGYAQSIISQYNISDYDIAIGVSLGGVISTEIAKRVNLRKVILISSIKTDSEAPFYFNVFRKIPVYKLTSGELFNKLGFVVRLVFGSMSKEDQLLFKSMLSNSSPVFLKWAMGAVLNWRNDVIPPNLYHIIGDKDLVFPYKNIKNPTAVIKGGTHIIVFDRAEEINTLLADILIP</sequence>
<name>A0A372NW14_9SPHI</name>
<accession>A0A372NW14</accession>
<dbReference type="EMBL" id="QWDC01000001">
    <property type="protein sequence ID" value="RFZ94323.1"/>
    <property type="molecule type" value="Genomic_DNA"/>
</dbReference>
<dbReference type="Gene3D" id="3.40.50.1820">
    <property type="entry name" value="alpha/beta hydrolase"/>
    <property type="match status" value="1"/>
</dbReference>
<keyword evidence="2" id="KW-1185">Reference proteome</keyword>
<dbReference type="SUPFAM" id="SSF53474">
    <property type="entry name" value="alpha/beta-Hydrolases"/>
    <property type="match status" value="1"/>
</dbReference>
<organism evidence="1 2">
    <name type="scientific">Mucilaginibacter conchicola</name>
    <dbReference type="NCBI Taxonomy" id="2303333"/>
    <lineage>
        <taxon>Bacteria</taxon>
        <taxon>Pseudomonadati</taxon>
        <taxon>Bacteroidota</taxon>
        <taxon>Sphingobacteriia</taxon>
        <taxon>Sphingobacteriales</taxon>
        <taxon>Sphingobacteriaceae</taxon>
        <taxon>Mucilaginibacter</taxon>
    </lineage>
</organism>
<dbReference type="GO" id="GO:0016787">
    <property type="term" value="F:hydrolase activity"/>
    <property type="evidence" value="ECO:0007669"/>
    <property type="project" value="UniProtKB-KW"/>
</dbReference>
<dbReference type="InterPro" id="IPR029058">
    <property type="entry name" value="AB_hydrolase_fold"/>
</dbReference>
<reference evidence="1 2" key="1">
    <citation type="submission" date="2018-08" db="EMBL/GenBank/DDBJ databases">
        <title>Mucilaginibacter sp. MYSH2.</title>
        <authorList>
            <person name="Seo T."/>
        </authorList>
    </citation>
    <scope>NUCLEOTIDE SEQUENCE [LARGE SCALE GENOMIC DNA]</scope>
    <source>
        <strain evidence="1 2">MYSH2</strain>
    </source>
</reference>
<gene>
    <name evidence="1" type="ORF">D0C36_01845</name>
</gene>
<dbReference type="Proteomes" id="UP000264217">
    <property type="component" value="Unassembled WGS sequence"/>
</dbReference>
<protein>
    <submittedName>
        <fullName evidence="1">Alpha/beta hydrolase</fullName>
    </submittedName>
</protein>
<keyword evidence="1" id="KW-0378">Hydrolase</keyword>
<proteinExistence type="predicted"/>
<dbReference type="RefSeq" id="WP_117389887.1">
    <property type="nucleotide sequence ID" value="NZ_QWDC01000001.1"/>
</dbReference>
<evidence type="ECO:0000313" key="1">
    <source>
        <dbReference type="EMBL" id="RFZ94323.1"/>
    </source>
</evidence>
<dbReference type="AlphaFoldDB" id="A0A372NW14"/>
<comment type="caution">
    <text evidence="1">The sequence shown here is derived from an EMBL/GenBank/DDBJ whole genome shotgun (WGS) entry which is preliminary data.</text>
</comment>
<evidence type="ECO:0000313" key="2">
    <source>
        <dbReference type="Proteomes" id="UP000264217"/>
    </source>
</evidence>